<name>A0ACB0KIQ0_TRIPR</name>
<dbReference type="EMBL" id="CASHSV030000206">
    <property type="protein sequence ID" value="CAJ2655337.1"/>
    <property type="molecule type" value="Genomic_DNA"/>
</dbReference>
<evidence type="ECO:0000313" key="2">
    <source>
        <dbReference type="Proteomes" id="UP001177021"/>
    </source>
</evidence>
<reference evidence="1" key="1">
    <citation type="submission" date="2023-10" db="EMBL/GenBank/DDBJ databases">
        <authorList>
            <person name="Rodriguez Cubillos JULIANA M."/>
            <person name="De Vega J."/>
        </authorList>
    </citation>
    <scope>NUCLEOTIDE SEQUENCE</scope>
</reference>
<comment type="caution">
    <text evidence="1">The sequence shown here is derived from an EMBL/GenBank/DDBJ whole genome shotgun (WGS) entry which is preliminary data.</text>
</comment>
<sequence>MSAKLMQAVQYNSYGGGASGLKHVEVPVPTPKNNEVLLKLEATSINPVDWKIQNGFLRPFFLPREFPHIPCTDVAGEVVEVGAQYGGGLAEFAVASESSIAARPSEVSAAEGSIPIAGLTARDALTKIAGVKLDGTGEPKNVLDLGADEVLDYKTPEGATLKSPSGRKYDAVVNCASGIPWSTFEPNLTEKGIVVYLAPNPGAIEEEASAVFCNCQA</sequence>
<keyword evidence="2" id="KW-1185">Reference proteome</keyword>
<dbReference type="Proteomes" id="UP001177021">
    <property type="component" value="Unassembled WGS sequence"/>
</dbReference>
<evidence type="ECO:0000313" key="1">
    <source>
        <dbReference type="EMBL" id="CAJ2655337.1"/>
    </source>
</evidence>
<protein>
    <submittedName>
        <fullName evidence="1">Uncharacterized protein</fullName>
    </submittedName>
</protein>
<gene>
    <name evidence="1" type="ORF">MILVUS5_LOCUS22287</name>
</gene>
<accession>A0ACB0KIQ0</accession>
<proteinExistence type="predicted"/>
<organism evidence="1 2">
    <name type="scientific">Trifolium pratense</name>
    <name type="common">Red clover</name>
    <dbReference type="NCBI Taxonomy" id="57577"/>
    <lineage>
        <taxon>Eukaryota</taxon>
        <taxon>Viridiplantae</taxon>
        <taxon>Streptophyta</taxon>
        <taxon>Embryophyta</taxon>
        <taxon>Tracheophyta</taxon>
        <taxon>Spermatophyta</taxon>
        <taxon>Magnoliopsida</taxon>
        <taxon>eudicotyledons</taxon>
        <taxon>Gunneridae</taxon>
        <taxon>Pentapetalae</taxon>
        <taxon>rosids</taxon>
        <taxon>fabids</taxon>
        <taxon>Fabales</taxon>
        <taxon>Fabaceae</taxon>
        <taxon>Papilionoideae</taxon>
        <taxon>50 kb inversion clade</taxon>
        <taxon>NPAAA clade</taxon>
        <taxon>Hologalegina</taxon>
        <taxon>IRL clade</taxon>
        <taxon>Trifolieae</taxon>
        <taxon>Trifolium</taxon>
    </lineage>
</organism>